<organism evidence="2 3">
    <name type="scientific">Priestia aryabhattai</name>
    <name type="common">Bacillus aryabhattai</name>
    <dbReference type="NCBI Taxonomy" id="412384"/>
    <lineage>
        <taxon>Bacteria</taxon>
        <taxon>Bacillati</taxon>
        <taxon>Bacillota</taxon>
        <taxon>Bacilli</taxon>
        <taxon>Bacillales</taxon>
        <taxon>Bacillaceae</taxon>
        <taxon>Priestia</taxon>
    </lineage>
</organism>
<dbReference type="Proteomes" id="UP000543174">
    <property type="component" value="Unassembled WGS sequence"/>
</dbReference>
<accession>A0A7W3N8R6</accession>
<sequence>MMKKFPYNKDKQQSFQAAQQGHKEAVDAYEQANEAKNDASYGHEAKQAIGEVNEASQQIENALENASETQRQRLTEFQQDIKDMENNLNQ</sequence>
<feature type="region of interest" description="Disordered" evidence="1">
    <location>
        <begin position="65"/>
        <end position="90"/>
    </location>
</feature>
<name>A0A7W3N8R6_PRIAR</name>
<dbReference type="EMBL" id="JACJHT010000001">
    <property type="protein sequence ID" value="MBA9038425.1"/>
    <property type="molecule type" value="Genomic_DNA"/>
</dbReference>
<evidence type="ECO:0000313" key="3">
    <source>
        <dbReference type="Proteomes" id="UP000543174"/>
    </source>
</evidence>
<proteinExistence type="predicted"/>
<evidence type="ECO:0000313" key="2">
    <source>
        <dbReference type="EMBL" id="MBA9038425.1"/>
    </source>
</evidence>
<dbReference type="AlphaFoldDB" id="A0A7W3N8R6"/>
<reference evidence="2" key="1">
    <citation type="submission" date="2020-08" db="EMBL/GenBank/DDBJ databases">
        <title>Functional genomics of gut bacteria from endangered species of beetles.</title>
        <authorList>
            <person name="Carlos-Shanley C."/>
        </authorList>
    </citation>
    <scope>NUCLEOTIDE SEQUENCE [LARGE SCALE GENOMIC DNA]</scope>
    <source>
        <strain evidence="2">S00060</strain>
    </source>
</reference>
<evidence type="ECO:0000256" key="1">
    <source>
        <dbReference type="SAM" id="MobiDB-lite"/>
    </source>
</evidence>
<feature type="region of interest" description="Disordered" evidence="1">
    <location>
        <begin position="1"/>
        <end position="27"/>
    </location>
</feature>
<keyword evidence="3" id="KW-1185">Reference proteome</keyword>
<protein>
    <submittedName>
        <fullName evidence="2">Ribosome quality control (RQC) complex YloA/Tae2 family protein</fullName>
    </submittedName>
</protein>
<feature type="compositionally biased region" description="Basic and acidic residues" evidence="1">
    <location>
        <begin position="70"/>
        <end position="90"/>
    </location>
</feature>
<gene>
    <name evidence="2" type="ORF">HNP21_001514</name>
</gene>
<comment type="caution">
    <text evidence="2">The sequence shown here is derived from an EMBL/GenBank/DDBJ whole genome shotgun (WGS) entry which is preliminary data.</text>
</comment>